<dbReference type="KEGG" id="shaw:CEB94_00465"/>
<accession>A0A6G5R729</accession>
<dbReference type="Proteomes" id="UP000495940">
    <property type="component" value="Chromosome"/>
</dbReference>
<dbReference type="AlphaFoldDB" id="A0A6G5R729"/>
<dbReference type="EMBL" id="CP021978">
    <property type="protein sequence ID" value="QCD53566.1"/>
    <property type="molecule type" value="Genomic_DNA"/>
</dbReference>
<dbReference type="RefSeq" id="WP_175430258.1">
    <property type="nucleotide sequence ID" value="NZ_CP021978.1"/>
</dbReference>
<name>A0A6G5R729_9ACTN</name>
<reference evidence="1 2" key="1">
    <citation type="submission" date="2017-06" db="EMBL/GenBank/DDBJ databases">
        <title>Complete Genome Sequence of Streptomyces hawaiiensis NRRL 15010 and insights into acyldepsipeptides biosynthesis.</title>
        <authorList>
            <person name="Mariita R.M."/>
            <person name="Sello J.K."/>
        </authorList>
    </citation>
    <scope>NUCLEOTIDE SEQUENCE [LARGE SCALE GENOMIC DNA]</scope>
    <source>
        <strain evidence="1 2">ATCC 12236</strain>
    </source>
</reference>
<organism evidence="1 2">
    <name type="scientific">Streptomyces hawaiiensis</name>
    <dbReference type="NCBI Taxonomy" id="67305"/>
    <lineage>
        <taxon>Bacteria</taxon>
        <taxon>Bacillati</taxon>
        <taxon>Actinomycetota</taxon>
        <taxon>Actinomycetes</taxon>
        <taxon>Kitasatosporales</taxon>
        <taxon>Streptomycetaceae</taxon>
        <taxon>Streptomyces</taxon>
    </lineage>
</organism>
<evidence type="ECO:0000313" key="2">
    <source>
        <dbReference type="Proteomes" id="UP000495940"/>
    </source>
</evidence>
<protein>
    <submittedName>
        <fullName evidence="1">Uncharacterized protein</fullName>
    </submittedName>
</protein>
<proteinExistence type="predicted"/>
<sequence>MALSGDSDVWLASCRDFHASPFARRPGSGCPVAVWGCLECPNAVFTTRHLPAILSFAGFLTAQREAMTVLEWNARYALAWDRITTGILPQFTGEQQATARLIAESPDAALHLPGQILQELT</sequence>
<keyword evidence="2" id="KW-1185">Reference proteome</keyword>
<gene>
    <name evidence="1" type="ORF">CEB94_00465</name>
</gene>
<evidence type="ECO:0000313" key="1">
    <source>
        <dbReference type="EMBL" id="QCD53566.1"/>
    </source>
</evidence>